<reference evidence="1" key="2">
    <citation type="submission" date="2014-07" db="EMBL/GenBank/DDBJ databases">
        <authorList>
            <person name="Hull J."/>
        </authorList>
    </citation>
    <scope>NUCLEOTIDE SEQUENCE</scope>
</reference>
<evidence type="ECO:0000313" key="2">
    <source>
        <dbReference type="EMBL" id="JAQ02789.1"/>
    </source>
</evidence>
<protein>
    <submittedName>
        <fullName evidence="1">Uncharacterized protein</fullName>
    </submittedName>
</protein>
<reference evidence="1" key="1">
    <citation type="journal article" date="2014" name="PLoS ONE">
        <title>Transcriptome-Based Identification of ABC Transporters in the Western Tarnished Plant Bug Lygus hesperus.</title>
        <authorList>
            <person name="Hull J.J."/>
            <person name="Chaney K."/>
            <person name="Geib S.M."/>
            <person name="Fabrick J.A."/>
            <person name="Brent C.S."/>
            <person name="Walsh D."/>
            <person name="Lavine L.C."/>
        </authorList>
    </citation>
    <scope>NUCLEOTIDE SEQUENCE</scope>
</reference>
<gene>
    <name evidence="1" type="ORF">CM83_22627</name>
    <name evidence="2" type="ORF">g.71571</name>
</gene>
<dbReference type="EMBL" id="GBHO01012354">
    <property type="protein sequence ID" value="JAG31250.1"/>
    <property type="molecule type" value="Transcribed_RNA"/>
</dbReference>
<sequence length="109" mass="12856">MNMINTKAKLYKQKQSLMLLKILERIRGSTLYLSIQITRVSKLHYNQEKVVLLFVFNVLYDVRVITVCKTFDLTVCVCFVSRRHFAKIHRFGNKYLSIFDSLNQSSFSI</sequence>
<organism evidence="1">
    <name type="scientific">Lygus hesperus</name>
    <name type="common">Western plant bug</name>
    <dbReference type="NCBI Taxonomy" id="30085"/>
    <lineage>
        <taxon>Eukaryota</taxon>
        <taxon>Metazoa</taxon>
        <taxon>Ecdysozoa</taxon>
        <taxon>Arthropoda</taxon>
        <taxon>Hexapoda</taxon>
        <taxon>Insecta</taxon>
        <taxon>Pterygota</taxon>
        <taxon>Neoptera</taxon>
        <taxon>Paraneoptera</taxon>
        <taxon>Hemiptera</taxon>
        <taxon>Heteroptera</taxon>
        <taxon>Panheteroptera</taxon>
        <taxon>Cimicomorpha</taxon>
        <taxon>Miridae</taxon>
        <taxon>Mirini</taxon>
        <taxon>Lygus</taxon>
    </lineage>
</organism>
<proteinExistence type="predicted"/>
<dbReference type="EMBL" id="GDHC01015840">
    <property type="protein sequence ID" value="JAQ02789.1"/>
    <property type="molecule type" value="Transcribed_RNA"/>
</dbReference>
<name>A0A0A9YP08_LYGHE</name>
<reference evidence="2" key="3">
    <citation type="journal article" date="2016" name="Gigascience">
        <title>De novo construction of an expanded transcriptome assembly for the western tarnished plant bug, Lygus hesperus.</title>
        <authorList>
            <person name="Tassone E.E."/>
            <person name="Geib S.M."/>
            <person name="Hall B."/>
            <person name="Fabrick J.A."/>
            <person name="Brent C.S."/>
            <person name="Hull J.J."/>
        </authorList>
    </citation>
    <scope>NUCLEOTIDE SEQUENCE</scope>
</reference>
<dbReference type="AlphaFoldDB" id="A0A0A9YP08"/>
<accession>A0A0A9YP08</accession>
<evidence type="ECO:0000313" key="1">
    <source>
        <dbReference type="EMBL" id="JAG31250.1"/>
    </source>
</evidence>